<evidence type="ECO:0000256" key="3">
    <source>
        <dbReference type="ARBA" id="ARBA00022723"/>
    </source>
</evidence>
<dbReference type="AlphaFoldDB" id="A0A5N5TBV9"/>
<comment type="pathway">
    <text evidence="5">Amino-acid biosynthesis; L-methionine biosynthesis via de novo pathway.</text>
</comment>
<dbReference type="InterPro" id="IPR036589">
    <property type="entry name" value="HCY_dom_sf"/>
</dbReference>
<dbReference type="GO" id="GO:0032259">
    <property type="term" value="P:methylation"/>
    <property type="evidence" value="ECO:0007669"/>
    <property type="project" value="UniProtKB-KW"/>
</dbReference>
<dbReference type="GO" id="GO:0009086">
    <property type="term" value="P:methionine biosynthetic process"/>
    <property type="evidence" value="ECO:0007669"/>
    <property type="project" value="InterPro"/>
</dbReference>
<dbReference type="InterPro" id="IPR051486">
    <property type="entry name" value="Hcy_S-methyltransferase"/>
</dbReference>
<evidence type="ECO:0000256" key="5">
    <source>
        <dbReference type="ARBA" id="ARBA00034478"/>
    </source>
</evidence>
<accession>A0A5N5TBV9</accession>
<dbReference type="InterPro" id="IPR003726">
    <property type="entry name" value="HCY_dom"/>
</dbReference>
<keyword evidence="2 6" id="KW-0808">Transferase</keyword>
<evidence type="ECO:0000256" key="2">
    <source>
        <dbReference type="ARBA" id="ARBA00022679"/>
    </source>
</evidence>
<protein>
    <submittedName>
        <fullName evidence="8">Homocysteine S-methyltransferase YbgG</fullName>
    </submittedName>
</protein>
<comment type="caution">
    <text evidence="8">The sequence shown here is derived from an EMBL/GenBank/DDBJ whole genome shotgun (WGS) entry which is preliminary data.</text>
</comment>
<feature type="binding site" evidence="6">
    <location>
        <position position="222"/>
    </location>
    <ligand>
        <name>Zn(2+)</name>
        <dbReference type="ChEBI" id="CHEBI:29105"/>
    </ligand>
</feature>
<dbReference type="Proteomes" id="UP000326759">
    <property type="component" value="Unassembled WGS sequence"/>
</dbReference>
<evidence type="ECO:0000259" key="7">
    <source>
        <dbReference type="PROSITE" id="PS50970"/>
    </source>
</evidence>
<sequence length="310" mass="34697">MFEKVTIIDGGLASTIQLNGFDVDSDPLWSAKLLHENPDAIYDVHLEFLEAGADVIITGSYQASIEGFQKYLKLSKEDAMKLIEKSVIIARKAQKDYRNQTDRETYVAGSAGPYGACLSDGSEYSGTYVNDLSEEELMEWHKPRVETLISSGIDIIAFETFPALKEAIAVLKLMKNYPNCKCWVCFSCKDNNKTNYGDDFGDAVKQCYLENPDQLQAIGINCTNPSYLTELLSQAAKEVSPQKLPRIVYPNSGEIWTEKKWSGNNNNFLEVVKTDFPKWLNYGVKGIGGCCRVTPHHIQEISGHIKKNLL</sequence>
<keyword evidence="3 6" id="KW-0479">Metal-binding</keyword>
<dbReference type="FunFam" id="3.20.20.330:FF:000002">
    <property type="entry name" value="Homocysteine S-methyltransferase"/>
    <property type="match status" value="1"/>
</dbReference>
<dbReference type="InterPro" id="IPR017226">
    <property type="entry name" value="BHMT-like"/>
</dbReference>
<dbReference type="Pfam" id="PF02574">
    <property type="entry name" value="S-methyl_trans"/>
    <property type="match status" value="1"/>
</dbReference>
<feature type="domain" description="Hcy-binding" evidence="7">
    <location>
        <begin position="1"/>
        <end position="305"/>
    </location>
</feature>
<comment type="cofactor">
    <cofactor evidence="6">
        <name>Zn(2+)</name>
        <dbReference type="ChEBI" id="CHEBI:29105"/>
    </cofactor>
</comment>
<dbReference type="PANTHER" id="PTHR46015">
    <property type="entry name" value="ZGC:172121"/>
    <property type="match status" value="1"/>
</dbReference>
<keyword evidence="4 6" id="KW-0862">Zinc</keyword>
<evidence type="ECO:0000313" key="9">
    <source>
        <dbReference type="Proteomes" id="UP000326759"/>
    </source>
</evidence>
<dbReference type="NCBIfam" id="NF007020">
    <property type="entry name" value="PRK09485.1"/>
    <property type="match status" value="1"/>
</dbReference>
<dbReference type="EMBL" id="SEYY01003686">
    <property type="protein sequence ID" value="KAB7504144.1"/>
    <property type="molecule type" value="Genomic_DNA"/>
</dbReference>
<dbReference type="GO" id="GO:0033528">
    <property type="term" value="P:S-methylmethionine cycle"/>
    <property type="evidence" value="ECO:0007669"/>
    <property type="project" value="TreeGrafter"/>
</dbReference>
<dbReference type="GO" id="GO:0008898">
    <property type="term" value="F:S-adenosylmethionine-homocysteine S-methyltransferase activity"/>
    <property type="evidence" value="ECO:0007669"/>
    <property type="project" value="TreeGrafter"/>
</dbReference>
<dbReference type="UniPathway" id="UPA00051">
    <property type="reaction ID" value="UER00083"/>
</dbReference>
<evidence type="ECO:0000313" key="8">
    <source>
        <dbReference type="EMBL" id="KAB7504144.1"/>
    </source>
</evidence>
<keyword evidence="9" id="KW-1185">Reference proteome</keyword>
<feature type="binding site" evidence="6">
    <location>
        <position position="290"/>
    </location>
    <ligand>
        <name>Zn(2+)</name>
        <dbReference type="ChEBI" id="CHEBI:29105"/>
    </ligand>
</feature>
<dbReference type="GO" id="GO:0008270">
    <property type="term" value="F:zinc ion binding"/>
    <property type="evidence" value="ECO:0007669"/>
    <property type="project" value="InterPro"/>
</dbReference>
<dbReference type="SUPFAM" id="SSF82282">
    <property type="entry name" value="Homocysteine S-methyltransferase"/>
    <property type="match status" value="1"/>
</dbReference>
<dbReference type="PROSITE" id="PS50970">
    <property type="entry name" value="HCY"/>
    <property type="match status" value="1"/>
</dbReference>
<proteinExistence type="predicted"/>
<evidence type="ECO:0000256" key="4">
    <source>
        <dbReference type="ARBA" id="ARBA00022833"/>
    </source>
</evidence>
<feature type="binding site" evidence="6">
    <location>
        <position position="291"/>
    </location>
    <ligand>
        <name>Zn(2+)</name>
        <dbReference type="ChEBI" id="CHEBI:29105"/>
    </ligand>
</feature>
<keyword evidence="1 6" id="KW-0489">Methyltransferase</keyword>
<organism evidence="8 9">
    <name type="scientific">Armadillidium nasatum</name>
    <dbReference type="NCBI Taxonomy" id="96803"/>
    <lineage>
        <taxon>Eukaryota</taxon>
        <taxon>Metazoa</taxon>
        <taxon>Ecdysozoa</taxon>
        <taxon>Arthropoda</taxon>
        <taxon>Crustacea</taxon>
        <taxon>Multicrustacea</taxon>
        <taxon>Malacostraca</taxon>
        <taxon>Eumalacostraca</taxon>
        <taxon>Peracarida</taxon>
        <taxon>Isopoda</taxon>
        <taxon>Oniscidea</taxon>
        <taxon>Crinocheta</taxon>
        <taxon>Armadillidiidae</taxon>
        <taxon>Armadillidium</taxon>
    </lineage>
</organism>
<name>A0A5N5TBV9_9CRUS</name>
<evidence type="ECO:0000256" key="6">
    <source>
        <dbReference type="PROSITE-ProRule" id="PRU00333"/>
    </source>
</evidence>
<dbReference type="PANTHER" id="PTHR46015:SF1">
    <property type="entry name" value="HOMOCYSTEINE S-METHYLTRANSFERASE-LIKE ISOFORM 1"/>
    <property type="match status" value="1"/>
</dbReference>
<reference evidence="8 9" key="1">
    <citation type="journal article" date="2019" name="PLoS Biol.">
        <title>Sex chromosomes control vertical transmission of feminizing Wolbachia symbionts in an isopod.</title>
        <authorList>
            <person name="Becking T."/>
            <person name="Chebbi M.A."/>
            <person name="Giraud I."/>
            <person name="Moumen B."/>
            <person name="Laverre T."/>
            <person name="Caubet Y."/>
            <person name="Peccoud J."/>
            <person name="Gilbert C."/>
            <person name="Cordaux R."/>
        </authorList>
    </citation>
    <scope>NUCLEOTIDE SEQUENCE [LARGE SCALE GENOMIC DNA]</scope>
    <source>
        <strain evidence="8">ANa2</strain>
        <tissue evidence="8">Whole body excluding digestive tract and cuticle</tissue>
    </source>
</reference>
<gene>
    <name evidence="8" type="primary">ybgG</name>
    <name evidence="8" type="ORF">Anas_00330</name>
</gene>
<evidence type="ECO:0000256" key="1">
    <source>
        <dbReference type="ARBA" id="ARBA00022603"/>
    </source>
</evidence>
<dbReference type="OrthoDB" id="261426at2759"/>
<dbReference type="Gene3D" id="3.20.20.330">
    <property type="entry name" value="Homocysteine-binding-like domain"/>
    <property type="match status" value="1"/>
</dbReference>
<dbReference type="PIRSF" id="PIRSF037505">
    <property type="entry name" value="Betaine_HMT"/>
    <property type="match status" value="1"/>
</dbReference>